<accession>A0AAW8T6V0</accession>
<dbReference type="AlphaFoldDB" id="A0AAW8T6V0"/>
<gene>
    <name evidence="3" type="ORF">P7D69_06465</name>
</gene>
<dbReference type="RefSeq" id="WP_222227203.1">
    <property type="nucleotide sequence ID" value="NZ_CP081847.1"/>
</dbReference>
<comment type="caution">
    <text evidence="3">The sequence shown here is derived from an EMBL/GenBank/DDBJ whole genome shotgun (WGS) entry which is preliminary data.</text>
</comment>
<evidence type="ECO:0000256" key="2">
    <source>
        <dbReference type="SAM" id="Phobius"/>
    </source>
</evidence>
<protein>
    <submittedName>
        <fullName evidence="3">LPXTG cell wall anchor domain-containing protein</fullName>
    </submittedName>
</protein>
<feature type="transmembrane region" description="Helical" evidence="2">
    <location>
        <begin position="53"/>
        <end position="71"/>
    </location>
</feature>
<dbReference type="EMBL" id="JARPXL010000004">
    <property type="protein sequence ID" value="MDT2543972.1"/>
    <property type="molecule type" value="Genomic_DNA"/>
</dbReference>
<keyword evidence="2" id="KW-0472">Membrane</keyword>
<sequence length="81" mass="8871">MNSTIPVTGVLNVPTESSVPETSNGPSISIPKETIQVSTRQQMYPQTGEHLDTGFLFIGILLLLIASILFSDQQRKKLSQK</sequence>
<evidence type="ECO:0000256" key="1">
    <source>
        <dbReference type="SAM" id="MobiDB-lite"/>
    </source>
</evidence>
<keyword evidence="2" id="KW-0812">Transmembrane</keyword>
<evidence type="ECO:0000313" key="4">
    <source>
        <dbReference type="Proteomes" id="UP001254770"/>
    </source>
</evidence>
<feature type="compositionally biased region" description="Polar residues" evidence="1">
    <location>
        <begin position="14"/>
        <end position="27"/>
    </location>
</feature>
<keyword evidence="2" id="KW-1133">Transmembrane helix</keyword>
<reference evidence="3" key="1">
    <citation type="submission" date="2023-03" db="EMBL/GenBank/DDBJ databases">
        <authorList>
            <person name="Shen W."/>
            <person name="Cai J."/>
        </authorList>
    </citation>
    <scope>NUCLEOTIDE SEQUENCE</scope>
    <source>
        <strain evidence="3">Y15</strain>
    </source>
</reference>
<organism evidence="3 4">
    <name type="scientific">Enterococcus raffinosus</name>
    <dbReference type="NCBI Taxonomy" id="71452"/>
    <lineage>
        <taxon>Bacteria</taxon>
        <taxon>Bacillati</taxon>
        <taxon>Bacillota</taxon>
        <taxon>Bacilli</taxon>
        <taxon>Lactobacillales</taxon>
        <taxon>Enterococcaceae</taxon>
        <taxon>Enterococcus</taxon>
    </lineage>
</organism>
<dbReference type="Proteomes" id="UP001254770">
    <property type="component" value="Unassembled WGS sequence"/>
</dbReference>
<dbReference type="NCBIfam" id="TIGR01167">
    <property type="entry name" value="LPXTG_anchor"/>
    <property type="match status" value="1"/>
</dbReference>
<name>A0AAW8T6V0_9ENTE</name>
<proteinExistence type="predicted"/>
<evidence type="ECO:0000313" key="3">
    <source>
        <dbReference type="EMBL" id="MDT2543972.1"/>
    </source>
</evidence>
<feature type="region of interest" description="Disordered" evidence="1">
    <location>
        <begin position="1"/>
        <end position="31"/>
    </location>
</feature>